<evidence type="ECO:0000256" key="1">
    <source>
        <dbReference type="ARBA" id="ARBA00006056"/>
    </source>
</evidence>
<proteinExistence type="inferred from homology"/>
<accession>A0ABV6JVB4</accession>
<dbReference type="Pfam" id="PF02615">
    <property type="entry name" value="Ldh_2"/>
    <property type="match status" value="1"/>
</dbReference>
<dbReference type="Proteomes" id="UP001589865">
    <property type="component" value="Unassembled WGS sequence"/>
</dbReference>
<dbReference type="InterPro" id="IPR043144">
    <property type="entry name" value="Mal/L-sulf/L-lact_DH-like_ah"/>
</dbReference>
<dbReference type="EMBL" id="JBHLUN010000010">
    <property type="protein sequence ID" value="MFC0409662.1"/>
    <property type="molecule type" value="Genomic_DNA"/>
</dbReference>
<keyword evidence="4" id="KW-1185">Reference proteome</keyword>
<name>A0ABV6JVB4_9PROT</name>
<dbReference type="Gene3D" id="3.30.1370.60">
    <property type="entry name" value="Hypothetical oxidoreductase yiak, domain 2"/>
    <property type="match status" value="1"/>
</dbReference>
<evidence type="ECO:0000256" key="2">
    <source>
        <dbReference type="ARBA" id="ARBA00023002"/>
    </source>
</evidence>
<dbReference type="InterPro" id="IPR003767">
    <property type="entry name" value="Malate/L-lactate_DH-like"/>
</dbReference>
<keyword evidence="2" id="KW-0560">Oxidoreductase</keyword>
<dbReference type="InterPro" id="IPR043143">
    <property type="entry name" value="Mal/L-sulf/L-lact_DH-like_NADP"/>
</dbReference>
<dbReference type="SUPFAM" id="SSF89733">
    <property type="entry name" value="L-sulfolactate dehydrogenase-like"/>
    <property type="match status" value="1"/>
</dbReference>
<protein>
    <submittedName>
        <fullName evidence="3">Ldh family oxidoreductase</fullName>
    </submittedName>
</protein>
<dbReference type="PANTHER" id="PTHR11091">
    <property type="entry name" value="OXIDOREDUCTASE-RELATED"/>
    <property type="match status" value="1"/>
</dbReference>
<evidence type="ECO:0000313" key="4">
    <source>
        <dbReference type="Proteomes" id="UP001589865"/>
    </source>
</evidence>
<comment type="similarity">
    <text evidence="1">Belongs to the LDH2/MDH2 oxidoreductase family.</text>
</comment>
<sequence>MPRITLAQAHLLVRKSLVDHGASGIMAGATSRALVGAEAAGQAGHGLSRVPMYTGFLRTGRADGKAQPVRVAERGGAVLIDARNGLAYPALEIAEAEAGFRTKEHGISVAGVTNSNHAGAMGLPVARLAREGLVALAFTHAPASMPMPGGKRPLFGTNPIAAAFPRRDAPPLVIDLALSGVARGKILKAAQNNEPIPEGWALDAEGNPTTDPHMALEGTMLAVGGTKGALLAMMVELLSVALTGAALSFEADSFFREAGNQPRLGQVIMAIDPAAMAGQAAFLDRVEALVEAIGGDEGVRLPGDRRWDAEHRAEAEGVDIPRPLLDQLQELAGRVVA</sequence>
<gene>
    <name evidence="3" type="ORF">ACFFGY_15520</name>
</gene>
<dbReference type="PANTHER" id="PTHR11091:SF0">
    <property type="entry name" value="MALATE DEHYDROGENASE"/>
    <property type="match status" value="1"/>
</dbReference>
<evidence type="ECO:0000313" key="3">
    <source>
        <dbReference type="EMBL" id="MFC0409662.1"/>
    </source>
</evidence>
<comment type="caution">
    <text evidence="3">The sequence shown here is derived from an EMBL/GenBank/DDBJ whole genome shotgun (WGS) entry which is preliminary data.</text>
</comment>
<organism evidence="3 4">
    <name type="scientific">Roseomonas elaeocarpi</name>
    <dbReference type="NCBI Taxonomy" id="907779"/>
    <lineage>
        <taxon>Bacteria</taxon>
        <taxon>Pseudomonadati</taxon>
        <taxon>Pseudomonadota</taxon>
        <taxon>Alphaproteobacteria</taxon>
        <taxon>Acetobacterales</taxon>
        <taxon>Roseomonadaceae</taxon>
        <taxon>Roseomonas</taxon>
    </lineage>
</organism>
<reference evidence="3 4" key="1">
    <citation type="submission" date="2024-09" db="EMBL/GenBank/DDBJ databases">
        <authorList>
            <person name="Sun Q."/>
            <person name="Mori K."/>
        </authorList>
    </citation>
    <scope>NUCLEOTIDE SEQUENCE [LARGE SCALE GENOMIC DNA]</scope>
    <source>
        <strain evidence="3 4">TBRC 5777</strain>
    </source>
</reference>
<dbReference type="RefSeq" id="WP_377045409.1">
    <property type="nucleotide sequence ID" value="NZ_JBHLUN010000010.1"/>
</dbReference>
<dbReference type="InterPro" id="IPR036111">
    <property type="entry name" value="Mal/L-sulfo/L-lacto_DH-like_sf"/>
</dbReference>
<dbReference type="Gene3D" id="1.10.1530.10">
    <property type="match status" value="1"/>
</dbReference>